<feature type="domain" description="Tudor" evidence="1">
    <location>
        <begin position="23"/>
        <end position="43"/>
    </location>
</feature>
<dbReference type="Gene3D" id="2.30.30.140">
    <property type="match status" value="1"/>
</dbReference>
<dbReference type="SUPFAM" id="SSF63748">
    <property type="entry name" value="Tudor/PWWP/MBT"/>
    <property type="match status" value="1"/>
</dbReference>
<evidence type="ECO:0000313" key="3">
    <source>
        <dbReference type="Proteomes" id="UP000676336"/>
    </source>
</evidence>
<gene>
    <name evidence="2" type="ORF">SMN809_LOCUS32819</name>
</gene>
<dbReference type="Pfam" id="PF00567">
    <property type="entry name" value="TUDOR"/>
    <property type="match status" value="1"/>
</dbReference>
<protein>
    <recommendedName>
        <fullName evidence="1">Tudor domain-containing protein</fullName>
    </recommendedName>
</protein>
<name>A0A8S2WP26_9BILA</name>
<dbReference type="InterPro" id="IPR002999">
    <property type="entry name" value="Tudor"/>
</dbReference>
<dbReference type="EMBL" id="CAJOBI010070002">
    <property type="protein sequence ID" value="CAF4453483.1"/>
    <property type="molecule type" value="Genomic_DNA"/>
</dbReference>
<evidence type="ECO:0000313" key="2">
    <source>
        <dbReference type="EMBL" id="CAF4453483.1"/>
    </source>
</evidence>
<evidence type="ECO:0000259" key="1">
    <source>
        <dbReference type="PROSITE" id="PS50304"/>
    </source>
</evidence>
<accession>A0A8S2WP26</accession>
<dbReference type="AlphaFoldDB" id="A0A8S2WP26"/>
<sequence length="43" mass="5151">MQTELHDYYNQLEVNNQLMPLENIAIGDFGVAKYSEDNRWYRA</sequence>
<organism evidence="2 3">
    <name type="scientific">Rotaria magnacalcarata</name>
    <dbReference type="NCBI Taxonomy" id="392030"/>
    <lineage>
        <taxon>Eukaryota</taxon>
        <taxon>Metazoa</taxon>
        <taxon>Spiralia</taxon>
        <taxon>Gnathifera</taxon>
        <taxon>Rotifera</taxon>
        <taxon>Eurotatoria</taxon>
        <taxon>Bdelloidea</taxon>
        <taxon>Philodinida</taxon>
        <taxon>Philodinidae</taxon>
        <taxon>Rotaria</taxon>
    </lineage>
</organism>
<comment type="caution">
    <text evidence="2">The sequence shown here is derived from an EMBL/GenBank/DDBJ whole genome shotgun (WGS) entry which is preliminary data.</text>
</comment>
<dbReference type="PROSITE" id="PS50304">
    <property type="entry name" value="TUDOR"/>
    <property type="match status" value="1"/>
</dbReference>
<feature type="non-terminal residue" evidence="2">
    <location>
        <position position="1"/>
    </location>
</feature>
<dbReference type="Proteomes" id="UP000676336">
    <property type="component" value="Unassembled WGS sequence"/>
</dbReference>
<proteinExistence type="predicted"/>
<reference evidence="2" key="1">
    <citation type="submission" date="2021-02" db="EMBL/GenBank/DDBJ databases">
        <authorList>
            <person name="Nowell W R."/>
        </authorList>
    </citation>
    <scope>NUCLEOTIDE SEQUENCE</scope>
</reference>